<dbReference type="RefSeq" id="WP_140037912.1">
    <property type="nucleotide sequence ID" value="NZ_CP041040.1"/>
</dbReference>
<proteinExistence type="predicted"/>
<dbReference type="Proteomes" id="UP000316125">
    <property type="component" value="Chromosome"/>
</dbReference>
<protein>
    <submittedName>
        <fullName evidence="1">Uncharacterized protein</fullName>
    </submittedName>
</protein>
<dbReference type="EMBL" id="CP041040">
    <property type="protein sequence ID" value="QDE35762.1"/>
    <property type="molecule type" value="Genomic_DNA"/>
</dbReference>
<organism evidence="1 2">
    <name type="scientific">Microbacterium foliorum</name>
    <dbReference type="NCBI Taxonomy" id="104336"/>
    <lineage>
        <taxon>Bacteria</taxon>
        <taxon>Bacillati</taxon>
        <taxon>Actinomycetota</taxon>
        <taxon>Actinomycetes</taxon>
        <taxon>Micrococcales</taxon>
        <taxon>Microbacteriaceae</taxon>
        <taxon>Microbacterium</taxon>
    </lineage>
</organism>
<dbReference type="AlphaFoldDB" id="A0A4Y5YSC3"/>
<name>A0A4Y5YSC3_9MICO</name>
<reference evidence="1 2" key="1">
    <citation type="submission" date="2019-06" db="EMBL/GenBank/DDBJ databases">
        <title>Complete genome of Microbacterium foliorum M2.</title>
        <authorList>
            <person name="Cao G."/>
        </authorList>
    </citation>
    <scope>NUCLEOTIDE SEQUENCE [LARGE SCALE GENOMIC DNA]</scope>
    <source>
        <strain evidence="1 2">M2</strain>
    </source>
</reference>
<gene>
    <name evidence="1" type="ORF">FIV50_13770</name>
</gene>
<dbReference type="OrthoDB" id="5413327at2"/>
<evidence type="ECO:0000313" key="1">
    <source>
        <dbReference type="EMBL" id="QDE35762.1"/>
    </source>
</evidence>
<evidence type="ECO:0000313" key="2">
    <source>
        <dbReference type="Proteomes" id="UP000316125"/>
    </source>
</evidence>
<accession>A0A4Y5YSC3</accession>
<sequence length="375" mass="41047">MSTSPKIIVSPASREGGAAADVTVFDGRRSAKRQVWIESPAIDPNESSDLTSWLIALLPYAMRLGAEVELDGLVDHEVLSNVRSAQDILAGWYPERLQPVEVRAAGSVQTAQPATGNASFFSAGVDSFFTLASARQPVDFVLFVHGLDVALDDAVLASRIRQVADDAATEVGARSIPVTTNLKVFTRRSTIWGSEQHGATLAGVAYALRSQIGSVKIAASYSDEYIHPWGSHPDLDPLWSSTAQRVIHDASWATRIEKASLAMTLKSAREGMRVCMHAQRGYNCGYCEKCVRTRINILLAGYDGQCETLPPFDMASLERVSLNDEGRRAFAYENLRYLRGSGQDRPELDAALEHAIRKGELQERREDANKLIQQG</sequence>